<evidence type="ECO:0000256" key="1">
    <source>
        <dbReference type="SAM" id="MobiDB-lite"/>
    </source>
</evidence>
<dbReference type="RefSeq" id="WP_369271078.1">
    <property type="nucleotide sequence ID" value="NZ_CP163432.1"/>
</dbReference>
<keyword evidence="2" id="KW-0472">Membrane</keyword>
<dbReference type="AlphaFoldDB" id="A0AB39MWW4"/>
<sequence>MTAENEGRTGRDGYDHGRGGVDALMAAITGEPLTDEARANAAFMAEHRSAAADVALLREQLGIIGHALTEPMPASPAPEPAPEPAPVRQPSRSRRRVFTLALGSLAVAAAASVLVGMGWLLTQAGGGDGMTAGADSGSSEKDMASPAAGTAFGSPRYLACSRLVAEGRATAVEQLAGTGSIRVTLHMTRYYKPDKGEQELAFVVDENLVPGLRVGDQVLIGIPQDADRPDFWAVGERNIAPERAWITGSLAESRGLTC</sequence>
<keyword evidence="2" id="KW-0812">Transmembrane</keyword>
<feature type="transmembrane region" description="Helical" evidence="2">
    <location>
        <begin position="97"/>
        <end position="121"/>
    </location>
</feature>
<evidence type="ECO:0000313" key="3">
    <source>
        <dbReference type="EMBL" id="XDQ10786.1"/>
    </source>
</evidence>
<evidence type="ECO:0008006" key="4">
    <source>
        <dbReference type="Google" id="ProtNLM"/>
    </source>
</evidence>
<keyword evidence="2" id="KW-1133">Transmembrane helix</keyword>
<feature type="region of interest" description="Disordered" evidence="1">
    <location>
        <begin position="69"/>
        <end position="92"/>
    </location>
</feature>
<name>A0AB39MWW4_9ACTN</name>
<accession>A0AB39MWW4</accession>
<feature type="compositionally biased region" description="Pro residues" evidence="1">
    <location>
        <begin position="73"/>
        <end position="87"/>
    </location>
</feature>
<evidence type="ECO:0000256" key="2">
    <source>
        <dbReference type="SAM" id="Phobius"/>
    </source>
</evidence>
<organism evidence="3">
    <name type="scientific">Streptomyces sp. R11</name>
    <dbReference type="NCBI Taxonomy" id="3238625"/>
    <lineage>
        <taxon>Bacteria</taxon>
        <taxon>Bacillati</taxon>
        <taxon>Actinomycetota</taxon>
        <taxon>Actinomycetes</taxon>
        <taxon>Kitasatosporales</taxon>
        <taxon>Streptomycetaceae</taxon>
        <taxon>Streptomyces</taxon>
    </lineage>
</organism>
<proteinExistence type="predicted"/>
<reference evidence="3" key="1">
    <citation type="submission" date="2024-07" db="EMBL/GenBank/DDBJ databases">
        <authorList>
            <person name="Yu S.T."/>
        </authorList>
    </citation>
    <scope>NUCLEOTIDE SEQUENCE</scope>
    <source>
        <strain evidence="3">R11</strain>
    </source>
</reference>
<protein>
    <recommendedName>
        <fullName evidence="4">DUF1707 domain-containing protein</fullName>
    </recommendedName>
</protein>
<gene>
    <name evidence="3" type="ORF">AB5J55_14475</name>
</gene>
<dbReference type="EMBL" id="CP163432">
    <property type="protein sequence ID" value="XDQ10786.1"/>
    <property type="molecule type" value="Genomic_DNA"/>
</dbReference>